<proteinExistence type="predicted"/>
<evidence type="ECO:0000256" key="1">
    <source>
        <dbReference type="SAM" id="MobiDB-lite"/>
    </source>
</evidence>
<feature type="region of interest" description="Disordered" evidence="1">
    <location>
        <begin position="1"/>
        <end position="25"/>
    </location>
</feature>
<keyword evidence="2" id="KW-1185">Reference proteome</keyword>
<dbReference type="AlphaFoldDB" id="A0A915JNC3"/>
<organism evidence="2 3">
    <name type="scientific">Romanomermis culicivorax</name>
    <name type="common">Nematode worm</name>
    <dbReference type="NCBI Taxonomy" id="13658"/>
    <lineage>
        <taxon>Eukaryota</taxon>
        <taxon>Metazoa</taxon>
        <taxon>Ecdysozoa</taxon>
        <taxon>Nematoda</taxon>
        <taxon>Enoplea</taxon>
        <taxon>Dorylaimia</taxon>
        <taxon>Mermithida</taxon>
        <taxon>Mermithoidea</taxon>
        <taxon>Mermithidae</taxon>
        <taxon>Romanomermis</taxon>
    </lineage>
</organism>
<name>A0A915JNC3_ROMCU</name>
<accession>A0A915JNC3</accession>
<evidence type="ECO:0000313" key="3">
    <source>
        <dbReference type="WBParaSite" id="nRc.2.0.1.t27598-RA"/>
    </source>
</evidence>
<reference evidence="3" key="1">
    <citation type="submission" date="2022-11" db="UniProtKB">
        <authorList>
            <consortium name="WormBaseParasite"/>
        </authorList>
    </citation>
    <scope>IDENTIFICATION</scope>
</reference>
<sequence length="77" mass="8855">MTRNGSQAMKNTKSENGAPNAIMAHPAHSKAPILTSYVTEYSTTEIYRHYAFEYCTTLTDDFIRSSIEQKEYNENER</sequence>
<evidence type="ECO:0000313" key="2">
    <source>
        <dbReference type="Proteomes" id="UP000887565"/>
    </source>
</evidence>
<dbReference type="WBParaSite" id="nRc.2.0.1.t27598-RA">
    <property type="protein sequence ID" value="nRc.2.0.1.t27598-RA"/>
    <property type="gene ID" value="nRc.2.0.1.g27598"/>
</dbReference>
<feature type="compositionally biased region" description="Polar residues" evidence="1">
    <location>
        <begin position="1"/>
        <end position="17"/>
    </location>
</feature>
<dbReference type="Proteomes" id="UP000887565">
    <property type="component" value="Unplaced"/>
</dbReference>
<protein>
    <submittedName>
        <fullName evidence="3">Uncharacterized protein</fullName>
    </submittedName>
</protein>